<proteinExistence type="inferred from homology"/>
<dbReference type="Pfam" id="PF13242">
    <property type="entry name" value="Hydrolase_like"/>
    <property type="match status" value="1"/>
</dbReference>
<name>A0A7F5R3A1_AGRPL</name>
<comment type="cofactor">
    <cofactor evidence="1">
        <name>Mg(2+)</name>
        <dbReference type="ChEBI" id="CHEBI:18420"/>
    </cofactor>
</comment>
<dbReference type="NCBIfam" id="TIGR01549">
    <property type="entry name" value="HAD-SF-IA-v1"/>
    <property type="match status" value="1"/>
</dbReference>
<dbReference type="InterPro" id="IPR036412">
    <property type="entry name" value="HAD-like_sf"/>
</dbReference>
<dbReference type="InterPro" id="IPR006439">
    <property type="entry name" value="HAD-SF_hydro_IA"/>
</dbReference>
<dbReference type="AlphaFoldDB" id="A0A7F5R3A1"/>
<dbReference type="NCBIfam" id="TIGR01458">
    <property type="entry name" value="HAD-SF-IIA-hyp3"/>
    <property type="match status" value="1"/>
</dbReference>
<dbReference type="PROSITE" id="PS50801">
    <property type="entry name" value="STAS"/>
    <property type="match status" value="1"/>
</dbReference>
<dbReference type="GO" id="GO:0046872">
    <property type="term" value="F:metal ion binding"/>
    <property type="evidence" value="ECO:0007669"/>
    <property type="project" value="UniProtKB-KW"/>
</dbReference>
<evidence type="ECO:0000256" key="1">
    <source>
        <dbReference type="ARBA" id="ARBA00001946"/>
    </source>
</evidence>
<accession>A0A7F5R3A1</accession>
<evidence type="ECO:0000259" key="6">
    <source>
        <dbReference type="PROSITE" id="PS50801"/>
    </source>
</evidence>
<dbReference type="InterPro" id="IPR023214">
    <property type="entry name" value="HAD_sf"/>
</dbReference>
<keyword evidence="7" id="KW-1185">Reference proteome</keyword>
<dbReference type="GO" id="GO:0005737">
    <property type="term" value="C:cytoplasm"/>
    <property type="evidence" value="ECO:0007669"/>
    <property type="project" value="TreeGrafter"/>
</dbReference>
<evidence type="ECO:0000313" key="7">
    <source>
        <dbReference type="Proteomes" id="UP000192223"/>
    </source>
</evidence>
<evidence type="ECO:0000313" key="8">
    <source>
        <dbReference type="RefSeq" id="XP_025829644.1"/>
    </source>
</evidence>
<reference evidence="8" key="1">
    <citation type="submission" date="2025-08" db="UniProtKB">
        <authorList>
            <consortium name="RefSeq"/>
        </authorList>
    </citation>
    <scope>IDENTIFICATION</scope>
    <source>
        <tissue evidence="8">Entire body</tissue>
    </source>
</reference>
<dbReference type="GO" id="GO:0016791">
    <property type="term" value="F:phosphatase activity"/>
    <property type="evidence" value="ECO:0007669"/>
    <property type="project" value="InterPro"/>
</dbReference>
<sequence length="256" mass="27905">MIRAVLIDLSGTLHIDDTAIPGAVNALNRLRKTNVLIKFVTNTTKECQRILHERLTKLGFELLPDEIHSSLQAAKALILKRNLKPLLLIAPEAHEDFQNMNYTLEDQPNAVVVGLAPTEFHYDKLNSAFRCLLNGAQLIAIHAGKYYKRKDGLALGPGCFVKGLEYSAQCKAEVVGKPNTSFFLSALGDISPQEAVMIGDDVTDDVEGALKAGLQGILVQTGKYQKGDENKITPPPTAVASSFVEAVETILKNIKE</sequence>
<dbReference type="RefSeq" id="XP_025829644.1">
    <property type="nucleotide sequence ID" value="XM_025973859.1"/>
</dbReference>
<dbReference type="GeneID" id="108732723"/>
<dbReference type="FunFam" id="3.40.50.1000:FF:000060">
    <property type="entry name" value="Haloacid dehalogenase-like hydrolase domain-containing protein 2"/>
    <property type="match status" value="1"/>
</dbReference>
<dbReference type="InterPro" id="IPR006357">
    <property type="entry name" value="HAD-SF_hydro_IIA"/>
</dbReference>
<dbReference type="InterPro" id="IPR006355">
    <property type="entry name" value="LHPP/HDHD2"/>
</dbReference>
<dbReference type="NCBIfam" id="TIGR01460">
    <property type="entry name" value="HAD-SF-IIA"/>
    <property type="match status" value="1"/>
</dbReference>
<keyword evidence="3" id="KW-0479">Metal-binding</keyword>
<dbReference type="Pfam" id="PF13344">
    <property type="entry name" value="Hydrolase_6"/>
    <property type="match status" value="1"/>
</dbReference>
<dbReference type="CDD" id="cd07509">
    <property type="entry name" value="HAD_PPase"/>
    <property type="match status" value="1"/>
</dbReference>
<dbReference type="Proteomes" id="UP000192223">
    <property type="component" value="Unplaced"/>
</dbReference>
<dbReference type="FunCoup" id="A0A7F5R3A1">
    <property type="interactions" value="547"/>
</dbReference>
<keyword evidence="4" id="KW-0460">Magnesium</keyword>
<evidence type="ECO:0000256" key="2">
    <source>
        <dbReference type="ARBA" id="ARBA00007958"/>
    </source>
</evidence>
<protein>
    <recommendedName>
        <fullName evidence="5">Haloacid dehalogenase-like hydrolase domain-containing protein 2</fullName>
    </recommendedName>
</protein>
<comment type="similarity">
    <text evidence="2">Belongs to the HAD-like hydrolase superfamily.</text>
</comment>
<dbReference type="InParanoid" id="A0A7F5R3A1"/>
<dbReference type="Gene3D" id="3.40.50.1000">
    <property type="entry name" value="HAD superfamily/HAD-like"/>
    <property type="match status" value="2"/>
</dbReference>
<evidence type="ECO:0000256" key="3">
    <source>
        <dbReference type="ARBA" id="ARBA00022723"/>
    </source>
</evidence>
<dbReference type="PANTHER" id="PTHR19288">
    <property type="entry name" value="4-NITROPHENYLPHOSPHATASE-RELATED"/>
    <property type="match status" value="1"/>
</dbReference>
<evidence type="ECO:0000256" key="5">
    <source>
        <dbReference type="ARBA" id="ARBA00039666"/>
    </source>
</evidence>
<evidence type="ECO:0000256" key="4">
    <source>
        <dbReference type="ARBA" id="ARBA00022842"/>
    </source>
</evidence>
<feature type="domain" description="STAS" evidence="6">
    <location>
        <begin position="1"/>
        <end position="78"/>
    </location>
</feature>
<dbReference type="SUPFAM" id="SSF56784">
    <property type="entry name" value="HAD-like"/>
    <property type="match status" value="1"/>
</dbReference>
<organism evidence="7 8">
    <name type="scientific">Agrilus planipennis</name>
    <name type="common">Emerald ash borer</name>
    <name type="synonym">Agrilus marcopoli</name>
    <dbReference type="NCBI Taxonomy" id="224129"/>
    <lineage>
        <taxon>Eukaryota</taxon>
        <taxon>Metazoa</taxon>
        <taxon>Ecdysozoa</taxon>
        <taxon>Arthropoda</taxon>
        <taxon>Hexapoda</taxon>
        <taxon>Insecta</taxon>
        <taxon>Pterygota</taxon>
        <taxon>Neoptera</taxon>
        <taxon>Endopterygota</taxon>
        <taxon>Coleoptera</taxon>
        <taxon>Polyphaga</taxon>
        <taxon>Elateriformia</taxon>
        <taxon>Buprestoidea</taxon>
        <taxon>Buprestidae</taxon>
        <taxon>Agrilinae</taxon>
        <taxon>Agrilus</taxon>
    </lineage>
</organism>
<gene>
    <name evidence="8" type="primary">LOC108732723</name>
</gene>
<dbReference type="OrthoDB" id="426235at2759"/>
<dbReference type="InterPro" id="IPR002645">
    <property type="entry name" value="STAS_dom"/>
</dbReference>
<dbReference type="KEGG" id="apln:108732723"/>
<dbReference type="PANTHER" id="PTHR19288:SF46">
    <property type="entry name" value="HALOACID DEHALOGENASE-LIKE HYDROLASE DOMAIN-CONTAINING PROTEIN 2"/>
    <property type="match status" value="1"/>
</dbReference>